<dbReference type="HOGENOM" id="CLU_025778_1_0_0"/>
<dbReference type="InterPro" id="IPR041489">
    <property type="entry name" value="PDZ_6"/>
</dbReference>
<evidence type="ECO:0000256" key="7">
    <source>
        <dbReference type="ARBA" id="ARBA00022833"/>
    </source>
</evidence>
<sequence>MLTLLVTIIAFGLMIFVHELGHFLVARSFKVGIESFSIGFGKAIWTTEKNGIQYRVGWIPLGGYVKMQGENPEEEISVDKESTFLGKPWWKRALIAFSGPFANLLFGLLLFIIAFMLPQKQEDLVPVIQNAKGIWAETFSPADSIISVNGKPIKGFQEFLVSLSEKKPNTISYFHNGQKTVLEVAPSQVDSLIKSLEPKVDTTIGEVFTGMPAWRAGLKPGDKVLAVDSVNVSNWYEMREKIVGSKNDEVLLTILRDGKILQRKIALEENVSMGDQKMIGISQYMPVKSVNRYNPLQAISYGTQSTISFIVMNYVGLYKLISKPEQLKNNLGGPVMIATMGQQVAQRGFSSLIIFLASISLILMIMNLLPIPVLDGGHIFFAFLEGIFGKPVPIKVQAFLQRVGFAILLLLMFYAFYADISKLLIRQFLLGQ</sequence>
<keyword evidence="4" id="KW-0645">Protease</keyword>
<dbReference type="CDD" id="cd23081">
    <property type="entry name" value="cpPDZ_EcRseP-like"/>
    <property type="match status" value="1"/>
</dbReference>
<evidence type="ECO:0000256" key="10">
    <source>
        <dbReference type="ARBA" id="ARBA00023136"/>
    </source>
</evidence>
<evidence type="ECO:0000256" key="4">
    <source>
        <dbReference type="ARBA" id="ARBA00022670"/>
    </source>
</evidence>
<feature type="transmembrane region" description="Helical" evidence="11">
    <location>
        <begin position="93"/>
        <end position="117"/>
    </location>
</feature>
<keyword evidence="8 11" id="KW-1133">Transmembrane helix</keyword>
<evidence type="ECO:0000259" key="12">
    <source>
        <dbReference type="SMART" id="SM00228"/>
    </source>
</evidence>
<evidence type="ECO:0000256" key="11">
    <source>
        <dbReference type="RuleBase" id="RU362031"/>
    </source>
</evidence>
<feature type="domain" description="PDZ" evidence="12">
    <location>
        <begin position="157"/>
        <end position="258"/>
    </location>
</feature>
<dbReference type="InterPro" id="IPR036034">
    <property type="entry name" value="PDZ_sf"/>
</dbReference>
<organism evidence="13 14">
    <name type="scientific">Cloacimonas acidaminovorans (strain Evry)</name>
    <dbReference type="NCBI Taxonomy" id="459349"/>
    <lineage>
        <taxon>Bacteria</taxon>
        <taxon>Pseudomonadati</taxon>
        <taxon>Candidatus Cloacimonadota</taxon>
        <taxon>Candidatus Cloacimonadia</taxon>
        <taxon>Candidatus Cloacimonadales</taxon>
        <taxon>Candidatus Cloacimonadaceae</taxon>
        <taxon>Candidatus Cloacimonas</taxon>
    </lineage>
</organism>
<dbReference type="InterPro" id="IPR008915">
    <property type="entry name" value="Peptidase_M50"/>
</dbReference>
<proteinExistence type="inferred from homology"/>
<dbReference type="Pfam" id="PF02163">
    <property type="entry name" value="Peptidase_M50"/>
    <property type="match status" value="1"/>
</dbReference>
<dbReference type="SMART" id="SM00228">
    <property type="entry name" value="PDZ"/>
    <property type="match status" value="1"/>
</dbReference>
<gene>
    <name evidence="13" type="ordered locus">CLOAM1502</name>
</gene>
<dbReference type="CDD" id="cd06163">
    <property type="entry name" value="S2P-M50_PDZ_RseP-like"/>
    <property type="match status" value="2"/>
</dbReference>
<dbReference type="GO" id="GO:0004222">
    <property type="term" value="F:metalloendopeptidase activity"/>
    <property type="evidence" value="ECO:0007669"/>
    <property type="project" value="InterPro"/>
</dbReference>
<feature type="transmembrane region" description="Helical" evidence="11">
    <location>
        <begin position="399"/>
        <end position="417"/>
    </location>
</feature>
<keyword evidence="5 11" id="KW-0812">Transmembrane</keyword>
<dbReference type="EC" id="3.4.24.-" evidence="11"/>
<dbReference type="EMBL" id="CU466930">
    <property type="protein sequence ID" value="CAO81352.1"/>
    <property type="molecule type" value="Genomic_DNA"/>
</dbReference>
<dbReference type="InterPro" id="IPR004387">
    <property type="entry name" value="Pept_M50_Zn"/>
</dbReference>
<dbReference type="PANTHER" id="PTHR42837">
    <property type="entry name" value="REGULATOR OF SIGMA-E PROTEASE RSEP"/>
    <property type="match status" value="1"/>
</dbReference>
<dbReference type="Pfam" id="PF17820">
    <property type="entry name" value="PDZ_6"/>
    <property type="match status" value="1"/>
</dbReference>
<dbReference type="RefSeq" id="WP_015425210.1">
    <property type="nucleotide sequence ID" value="NC_020449.1"/>
</dbReference>
<evidence type="ECO:0000256" key="3">
    <source>
        <dbReference type="ARBA" id="ARBA00007931"/>
    </source>
</evidence>
<keyword evidence="11" id="KW-0479">Metal-binding</keyword>
<dbReference type="OrthoDB" id="9782003at2"/>
<comment type="similarity">
    <text evidence="3 11">Belongs to the peptidase M50B family.</text>
</comment>
<dbReference type="eggNOG" id="COG0750">
    <property type="taxonomic scope" value="Bacteria"/>
</dbReference>
<evidence type="ECO:0000313" key="13">
    <source>
        <dbReference type="EMBL" id="CAO81352.1"/>
    </source>
</evidence>
<dbReference type="SUPFAM" id="SSF50156">
    <property type="entry name" value="PDZ domain-like"/>
    <property type="match status" value="2"/>
</dbReference>
<evidence type="ECO:0000256" key="9">
    <source>
        <dbReference type="ARBA" id="ARBA00023049"/>
    </source>
</evidence>
<keyword evidence="14" id="KW-1185">Reference proteome</keyword>
<dbReference type="GO" id="GO:0046872">
    <property type="term" value="F:metal ion binding"/>
    <property type="evidence" value="ECO:0007669"/>
    <property type="project" value="UniProtKB-KW"/>
</dbReference>
<keyword evidence="9 11" id="KW-0482">Metalloprotease</keyword>
<dbReference type="GO" id="GO:0006508">
    <property type="term" value="P:proteolysis"/>
    <property type="evidence" value="ECO:0007669"/>
    <property type="project" value="UniProtKB-KW"/>
</dbReference>
<comment type="subcellular location">
    <subcellularLocation>
        <location evidence="2">Membrane</location>
        <topology evidence="2">Multi-pass membrane protein</topology>
    </subcellularLocation>
</comment>
<feature type="transmembrane region" description="Helical" evidence="11">
    <location>
        <begin position="349"/>
        <end position="369"/>
    </location>
</feature>
<comment type="cofactor">
    <cofactor evidence="1 11">
        <name>Zn(2+)</name>
        <dbReference type="ChEBI" id="CHEBI:29105"/>
    </cofactor>
</comment>
<evidence type="ECO:0000256" key="1">
    <source>
        <dbReference type="ARBA" id="ARBA00001947"/>
    </source>
</evidence>
<dbReference type="STRING" id="459349.CLOAM1502"/>
<evidence type="ECO:0000256" key="6">
    <source>
        <dbReference type="ARBA" id="ARBA00022801"/>
    </source>
</evidence>
<reference evidence="13 14" key="1">
    <citation type="journal article" date="2008" name="J. Bacteriol.">
        <title>'Candidatus Cloacamonas acidaminovorans': genome sequence reconstruction provides a first glimpse of a new bacterial division.</title>
        <authorList>
            <person name="Pelletier E."/>
            <person name="Kreimeyer A."/>
            <person name="Bocs S."/>
            <person name="Rouy Z."/>
            <person name="Gyapay G."/>
            <person name="Chouari R."/>
            <person name="Riviere D."/>
            <person name="Ganesan A."/>
            <person name="Daegelen P."/>
            <person name="Sghir A."/>
            <person name="Cohen G.N."/>
            <person name="Medigue C."/>
            <person name="Weissenbach J."/>
            <person name="Le Paslier D."/>
        </authorList>
    </citation>
    <scope>NUCLEOTIDE SEQUENCE [LARGE SCALE GENOMIC DNA]</scope>
    <source>
        <strain evidence="14">Evry</strain>
    </source>
</reference>
<evidence type="ECO:0000256" key="2">
    <source>
        <dbReference type="ARBA" id="ARBA00004141"/>
    </source>
</evidence>
<evidence type="ECO:0000256" key="5">
    <source>
        <dbReference type="ARBA" id="ARBA00022692"/>
    </source>
</evidence>
<accession>B0VFL4</accession>
<keyword evidence="10 11" id="KW-0472">Membrane</keyword>
<protein>
    <recommendedName>
        <fullName evidence="11">Zinc metalloprotease</fullName>
        <ecNumber evidence="11">3.4.24.-</ecNumber>
    </recommendedName>
</protein>
<keyword evidence="6 11" id="KW-0378">Hydrolase</keyword>
<dbReference type="Gene3D" id="2.30.42.10">
    <property type="match status" value="1"/>
</dbReference>
<dbReference type="PANTHER" id="PTHR42837:SF2">
    <property type="entry name" value="MEMBRANE METALLOPROTEASE ARASP2, CHLOROPLASTIC-RELATED"/>
    <property type="match status" value="1"/>
</dbReference>
<dbReference type="Proteomes" id="UP000002019">
    <property type="component" value="Chromosome"/>
</dbReference>
<dbReference type="GO" id="GO:0016020">
    <property type="term" value="C:membrane"/>
    <property type="evidence" value="ECO:0007669"/>
    <property type="project" value="UniProtKB-SubCell"/>
</dbReference>
<name>B0VFL4_CLOAI</name>
<dbReference type="NCBIfam" id="TIGR00054">
    <property type="entry name" value="RIP metalloprotease RseP"/>
    <property type="match status" value="1"/>
</dbReference>
<evidence type="ECO:0000256" key="8">
    <source>
        <dbReference type="ARBA" id="ARBA00022989"/>
    </source>
</evidence>
<dbReference type="AlphaFoldDB" id="B0VFL4"/>
<evidence type="ECO:0000313" key="14">
    <source>
        <dbReference type="Proteomes" id="UP000002019"/>
    </source>
</evidence>
<dbReference type="KEGG" id="caci:CLOAM1502"/>
<dbReference type="InterPro" id="IPR001478">
    <property type="entry name" value="PDZ"/>
</dbReference>
<keyword evidence="7 11" id="KW-0862">Zinc</keyword>